<keyword evidence="2" id="KW-1185">Reference proteome</keyword>
<dbReference type="OrthoDB" id="9134802at2"/>
<evidence type="ECO:0000313" key="2">
    <source>
        <dbReference type="Proteomes" id="UP000244906"/>
    </source>
</evidence>
<proteinExistence type="predicted"/>
<name>A0A2V1GXD7_9GAMM</name>
<dbReference type="AlphaFoldDB" id="A0A2V1GXD7"/>
<dbReference type="Pfam" id="PF10974">
    <property type="entry name" value="DUF2804"/>
    <property type="match status" value="1"/>
</dbReference>
<comment type="caution">
    <text evidence="1">The sequence shown here is derived from an EMBL/GenBank/DDBJ whole genome shotgun (WGS) entry which is preliminary data.</text>
</comment>
<gene>
    <name evidence="1" type="ORF">DC094_10170</name>
</gene>
<evidence type="ECO:0000313" key="1">
    <source>
        <dbReference type="EMBL" id="PVZ69658.1"/>
    </source>
</evidence>
<dbReference type="EMBL" id="QDDL01000003">
    <property type="protein sequence ID" value="PVZ69658.1"/>
    <property type="molecule type" value="Genomic_DNA"/>
</dbReference>
<accession>A0A2V1GXD7</accession>
<dbReference type="RefSeq" id="WP_116686992.1">
    <property type="nucleotide sequence ID" value="NZ_CAWNYD010000003.1"/>
</dbReference>
<dbReference type="PANTHER" id="PTHR35868">
    <property type="entry name" value="DUF2804 DOMAIN-CONTAINING PROTEIN-RELATED"/>
    <property type="match status" value="1"/>
</dbReference>
<reference evidence="1 2" key="1">
    <citation type="submission" date="2018-04" db="EMBL/GenBank/DDBJ databases">
        <title>Thalassorhabdus spongiae gen. nov., sp. nov., isolated from a marine sponge in South-West Iceland.</title>
        <authorList>
            <person name="Knobloch S."/>
            <person name="Daussin A."/>
            <person name="Johannsson R."/>
            <person name="Marteinsson V.T."/>
        </authorList>
    </citation>
    <scope>NUCLEOTIDE SEQUENCE [LARGE SCALE GENOMIC DNA]</scope>
    <source>
        <strain evidence="1 2">Hp12</strain>
    </source>
</reference>
<protein>
    <submittedName>
        <fullName evidence="1">DUF2804 domain-containing protein</fullName>
    </submittedName>
</protein>
<sequence length="350" mass="39560">MTQQLIDSSGQPVFGVLDPCPQTINAYDFDYRSPMGRKLGILSKKIKLNRFQFFGLVSDEYAVGVAIVHLGWVSSAFCYLLHKERGMLLEANLQAPFALGTKAGLQPDQDSWSFKQGNKRISIRPLENGDRQINVAIGNRLKLQCQLHQPANFEPLSVCTKTGINGWTFTRKSAGLPVTGILDFENQQTDLQQAGFLGSLDWSCGYMRRETCWNWVCISGKLANGKNFGVNLAAGVNETGFTENVMWVDNQRIKLDMALFNYQQGDDKKPWKIITSDGNLELEFIPASHYGRKLKTGLIDTRFKQYYGHFKGRARINTTDQYGKTIGAEAEEWIDFEALPGFTEEHYARW</sequence>
<dbReference type="InterPro" id="IPR021243">
    <property type="entry name" value="DUF2804"/>
</dbReference>
<dbReference type="PANTHER" id="PTHR35868:SF4">
    <property type="entry name" value="DUF2804 DOMAIN-CONTAINING PROTEIN"/>
    <property type="match status" value="1"/>
</dbReference>
<dbReference type="Proteomes" id="UP000244906">
    <property type="component" value="Unassembled WGS sequence"/>
</dbReference>
<organism evidence="1 2">
    <name type="scientific">Pelagibaculum spongiae</name>
    <dbReference type="NCBI Taxonomy" id="2080658"/>
    <lineage>
        <taxon>Bacteria</taxon>
        <taxon>Pseudomonadati</taxon>
        <taxon>Pseudomonadota</taxon>
        <taxon>Gammaproteobacteria</taxon>
        <taxon>Oceanospirillales</taxon>
        <taxon>Pelagibaculum</taxon>
    </lineage>
</organism>